<evidence type="ECO:0000256" key="3">
    <source>
        <dbReference type="PROSITE-ProRule" id="PRU10007"/>
    </source>
</evidence>
<dbReference type="AlphaFoldDB" id="A0A0A6PDA7"/>
<dbReference type="InterPro" id="IPR015590">
    <property type="entry name" value="Aldehyde_DH_dom"/>
</dbReference>
<sequence length="474" mass="51663">MKTKLLIGGKLVVGEGLEEPIINPSTGEIIVSIREASKRQLQQAVTTADNALKSWSQTSPMMRAARLLKLADLIDEKAAFLSKLESINCGKPYKQVLKYEIPGVSDTFRFFAGACRCMTGSTAAEYVEGMTSIIRRDPIGVIGQIAAWNYPLWIAAWKMAPALAAGNTVIFKPSELTPLTILSLADIFADIFPPGVVNILTGRGETIGTDMAEHSRIAMISVTGSIATGQKVLKAAASNIKHTHFELGGKAPVIVFEDANLTEAVEAVRQSGFYNSGQDCVAACRVYAHKNIYNKFVDLLEDAVKNIKCGQPDDPTSEMGPLISEQHRERVAGFVERAAAQPHIKILTGGKKVAGPGWFYQPTVIIDALQTDEIVRKEVFGPVISVTSFENTEQVIEWANDSDYGLASSIWTSNIKTAHQVASILQYGTTWINTHSVLPTEMPHGGLKMSGYGKELSIYGLENYTVIRHIMVKY</sequence>
<dbReference type="InterPro" id="IPR016162">
    <property type="entry name" value="Ald_DH_N"/>
</dbReference>
<dbReference type="SUPFAM" id="SSF53720">
    <property type="entry name" value="ALDH-like"/>
    <property type="match status" value="1"/>
</dbReference>
<organism evidence="6 7">
    <name type="scientific">Candidatus Thiomargarita nelsonii</name>
    <dbReference type="NCBI Taxonomy" id="1003181"/>
    <lineage>
        <taxon>Bacteria</taxon>
        <taxon>Pseudomonadati</taxon>
        <taxon>Pseudomonadota</taxon>
        <taxon>Gammaproteobacteria</taxon>
        <taxon>Thiotrichales</taxon>
        <taxon>Thiotrichaceae</taxon>
        <taxon>Thiomargarita</taxon>
    </lineage>
</organism>
<feature type="domain" description="Aldehyde dehydrogenase" evidence="5">
    <location>
        <begin position="20"/>
        <end position="470"/>
    </location>
</feature>
<dbReference type="Gene3D" id="3.40.309.10">
    <property type="entry name" value="Aldehyde Dehydrogenase, Chain A, domain 2"/>
    <property type="match status" value="1"/>
</dbReference>
<dbReference type="PROSITE" id="PS00687">
    <property type="entry name" value="ALDEHYDE_DEHYDR_GLU"/>
    <property type="match status" value="1"/>
</dbReference>
<dbReference type="PANTHER" id="PTHR11699">
    <property type="entry name" value="ALDEHYDE DEHYDROGENASE-RELATED"/>
    <property type="match status" value="1"/>
</dbReference>
<dbReference type="GO" id="GO:0019145">
    <property type="term" value="F:aminobutyraldehyde dehydrogenase (NAD+) activity"/>
    <property type="evidence" value="ECO:0007669"/>
    <property type="project" value="UniProtKB-EC"/>
</dbReference>
<dbReference type="InterPro" id="IPR016161">
    <property type="entry name" value="Ald_DH/histidinol_DH"/>
</dbReference>
<dbReference type="InterPro" id="IPR016163">
    <property type="entry name" value="Ald_DH_C"/>
</dbReference>
<evidence type="ECO:0000256" key="1">
    <source>
        <dbReference type="ARBA" id="ARBA00023002"/>
    </source>
</evidence>
<dbReference type="InterPro" id="IPR029510">
    <property type="entry name" value="Ald_DH_CS_GLU"/>
</dbReference>
<evidence type="ECO:0000313" key="7">
    <source>
        <dbReference type="Proteomes" id="UP000030428"/>
    </source>
</evidence>
<dbReference type="NCBIfam" id="NF010000">
    <property type="entry name" value="PRK13473.1"/>
    <property type="match status" value="1"/>
</dbReference>
<dbReference type="Proteomes" id="UP000030428">
    <property type="component" value="Unassembled WGS sequence"/>
</dbReference>
<gene>
    <name evidence="6" type="ORF">PN36_22700</name>
</gene>
<keyword evidence="7" id="KW-1185">Reference proteome</keyword>
<comment type="caution">
    <text evidence="6">The sequence shown here is derived from an EMBL/GenBank/DDBJ whole genome shotgun (WGS) entry which is preliminary data.</text>
</comment>
<evidence type="ECO:0000256" key="2">
    <source>
        <dbReference type="ARBA" id="ARBA00023027"/>
    </source>
</evidence>
<evidence type="ECO:0000313" key="6">
    <source>
        <dbReference type="EMBL" id="KHD08750.1"/>
    </source>
</evidence>
<dbReference type="EMBL" id="JSZA02000107">
    <property type="protein sequence ID" value="KHD08750.1"/>
    <property type="molecule type" value="Genomic_DNA"/>
</dbReference>
<evidence type="ECO:0000256" key="4">
    <source>
        <dbReference type="RuleBase" id="RU003345"/>
    </source>
</evidence>
<keyword evidence="2" id="KW-0520">NAD</keyword>
<comment type="similarity">
    <text evidence="4">Belongs to the aldehyde dehydrogenase family.</text>
</comment>
<dbReference type="CDD" id="cd07092">
    <property type="entry name" value="ALDH_ABALDH-YdcW"/>
    <property type="match status" value="1"/>
</dbReference>
<dbReference type="FunFam" id="3.40.605.10:FF:000001">
    <property type="entry name" value="Aldehyde dehydrogenase 1"/>
    <property type="match status" value="1"/>
</dbReference>
<dbReference type="Pfam" id="PF00171">
    <property type="entry name" value="Aldedh"/>
    <property type="match status" value="1"/>
</dbReference>
<dbReference type="EC" id="1.2.1.19" evidence="6"/>
<protein>
    <submittedName>
        <fullName evidence="6">Gamma-aminobutyraldehyde dehydrogenase</fullName>
        <ecNumber evidence="6">1.2.1.19</ecNumber>
    </submittedName>
</protein>
<dbReference type="FunFam" id="3.40.309.10:FF:000010">
    <property type="entry name" value="Gamma-aminobutyraldehyde dehydrogenase"/>
    <property type="match status" value="1"/>
</dbReference>
<accession>A0A0A6PDA7</accession>
<name>A0A0A6PDA7_9GAMM</name>
<proteinExistence type="inferred from homology"/>
<keyword evidence="1 4" id="KW-0560">Oxidoreductase</keyword>
<dbReference type="Gene3D" id="3.40.605.10">
    <property type="entry name" value="Aldehyde Dehydrogenase, Chain A, domain 1"/>
    <property type="match status" value="1"/>
</dbReference>
<feature type="active site" evidence="3">
    <location>
        <position position="246"/>
    </location>
</feature>
<reference evidence="6 7" key="1">
    <citation type="journal article" date="2016" name="Front. Microbiol.">
        <title>Single-Cell (Meta-)Genomics of a Dimorphic Candidatus Thiomargarita nelsonii Reveals Genomic Plasticity.</title>
        <authorList>
            <person name="Flood B.E."/>
            <person name="Fliss P."/>
            <person name="Jones D.S."/>
            <person name="Dick G.J."/>
            <person name="Jain S."/>
            <person name="Kaster A.K."/>
            <person name="Winkel M."/>
            <person name="Mussmann M."/>
            <person name="Bailey J."/>
        </authorList>
    </citation>
    <scope>NUCLEOTIDE SEQUENCE [LARGE SCALE GENOMIC DNA]</scope>
    <source>
        <strain evidence="6">Hydrate Ridge</strain>
    </source>
</reference>
<evidence type="ECO:0000259" key="5">
    <source>
        <dbReference type="Pfam" id="PF00171"/>
    </source>
</evidence>
<dbReference type="InterPro" id="IPR015657">
    <property type="entry name" value="Aminobutyraldehyde_DH"/>
</dbReference>